<organism evidence="3 4">
    <name type="scientific">Streptomyces formicae</name>
    <dbReference type="NCBI Taxonomy" id="1616117"/>
    <lineage>
        <taxon>Bacteria</taxon>
        <taxon>Bacillati</taxon>
        <taxon>Actinomycetota</taxon>
        <taxon>Actinomycetes</taxon>
        <taxon>Kitasatosporales</taxon>
        <taxon>Streptomycetaceae</taxon>
        <taxon>Streptomyces</taxon>
    </lineage>
</organism>
<dbReference type="RefSeq" id="WP_098240697.1">
    <property type="nucleotide sequence ID" value="NZ_CP022685.1"/>
</dbReference>
<dbReference type="InterPro" id="IPR002559">
    <property type="entry name" value="Transposase_11"/>
</dbReference>
<dbReference type="Pfam" id="PF13340">
    <property type="entry name" value="DUF4096"/>
    <property type="match status" value="1"/>
</dbReference>
<evidence type="ECO:0000259" key="1">
    <source>
        <dbReference type="Pfam" id="PF01609"/>
    </source>
</evidence>
<keyword evidence="4" id="KW-1185">Reference proteome</keyword>
<proteinExistence type="predicted"/>
<dbReference type="NCBIfam" id="NF033580">
    <property type="entry name" value="transpos_IS5_3"/>
    <property type="match status" value="1"/>
</dbReference>
<dbReference type="InterPro" id="IPR025161">
    <property type="entry name" value="IS402-like_dom"/>
</dbReference>
<dbReference type="PANTHER" id="PTHR30007">
    <property type="entry name" value="PHP DOMAIN PROTEIN"/>
    <property type="match status" value="1"/>
</dbReference>
<dbReference type="Proteomes" id="UP000221011">
    <property type="component" value="Chromosome"/>
</dbReference>
<feature type="domain" description="Insertion element IS402-like" evidence="2">
    <location>
        <begin position="11"/>
        <end position="91"/>
    </location>
</feature>
<feature type="domain" description="Transposase IS4-like" evidence="1">
    <location>
        <begin position="108"/>
        <end position="261"/>
    </location>
</feature>
<dbReference type="EMBL" id="CP022685">
    <property type="protein sequence ID" value="ATL25609.1"/>
    <property type="molecule type" value="Genomic_DNA"/>
</dbReference>
<sequence>MAPHRGYPSDLSDARWALIEPVLSAWRAERRGRGLDIGRPPEHDLRALMNAVIYMDRTGIPWRYLPHDFPHWRTSYGYFAAWQQDGVFEQLNGLLRRLVREREGRNGEPSACVLDSQTIKTSANVPLADQGTDAGKRIIGRKRHLGCDTLGLLLTVLVTAASVSDTAAGVTLLSRIAAVHPQIRKAWVDAGYRTTAIEHGARLGIDVHPVQRPPGVKGFTIIPRRWTIERSIGWLMHHRRLARDYETHPHRSEAMIHLAMINLMTRRLTGEATLNWRGT</sequence>
<dbReference type="PANTHER" id="PTHR30007:SF0">
    <property type="entry name" value="TRANSPOSASE"/>
    <property type="match status" value="1"/>
</dbReference>
<protein>
    <submittedName>
        <fullName evidence="3">Mobile element protein</fullName>
    </submittedName>
</protein>
<evidence type="ECO:0000313" key="3">
    <source>
        <dbReference type="EMBL" id="ATL25609.1"/>
    </source>
</evidence>
<dbReference type="GO" id="GO:0004803">
    <property type="term" value="F:transposase activity"/>
    <property type="evidence" value="ECO:0007669"/>
    <property type="project" value="InterPro"/>
</dbReference>
<dbReference type="GO" id="GO:0006313">
    <property type="term" value="P:DNA transposition"/>
    <property type="evidence" value="ECO:0007669"/>
    <property type="project" value="InterPro"/>
</dbReference>
<evidence type="ECO:0000313" key="4">
    <source>
        <dbReference type="Proteomes" id="UP000221011"/>
    </source>
</evidence>
<dbReference type="AlphaFoldDB" id="A0A291Q1M3"/>
<dbReference type="Pfam" id="PF01609">
    <property type="entry name" value="DDE_Tnp_1"/>
    <property type="match status" value="1"/>
</dbReference>
<name>A0A291Q1M3_9ACTN</name>
<gene>
    <name evidence="3" type="ORF">KY5_0591c</name>
</gene>
<evidence type="ECO:0000259" key="2">
    <source>
        <dbReference type="Pfam" id="PF13340"/>
    </source>
</evidence>
<dbReference type="GO" id="GO:0003677">
    <property type="term" value="F:DNA binding"/>
    <property type="evidence" value="ECO:0007669"/>
    <property type="project" value="InterPro"/>
</dbReference>
<dbReference type="KEGG" id="sfk:KY5_0591c"/>
<reference evidence="3 4" key="1">
    <citation type="submission" date="2017-08" db="EMBL/GenBank/DDBJ databases">
        <title>Complete Genome Sequence of Streptomyces formicae KY5, the formicamycin producer.</title>
        <authorList>
            <person name="Holmes N.A."/>
            <person name="Devine R."/>
            <person name="Qin Z."/>
            <person name="Seipke R.F."/>
            <person name="Wilkinson B."/>
            <person name="Hutchings M.I."/>
        </authorList>
    </citation>
    <scope>NUCLEOTIDE SEQUENCE [LARGE SCALE GENOMIC DNA]</scope>
    <source>
        <strain evidence="3 4">KY5</strain>
    </source>
</reference>
<accession>A0A291Q1M3</accession>